<dbReference type="PANTHER" id="PTHR46517">
    <property type="entry name" value="FRUCTOSE-2,6-BISPHOSPHATASE TIGAR"/>
    <property type="match status" value="1"/>
</dbReference>
<feature type="site" description="Transition state stabilizer" evidence="4">
    <location>
        <position position="170"/>
    </location>
</feature>
<dbReference type="STRING" id="1133569.FD21_GL000162"/>
<feature type="binding site" evidence="3">
    <location>
        <begin position="86"/>
        <end position="89"/>
    </location>
    <ligand>
        <name>substrate</name>
    </ligand>
</feature>
<feature type="active site" description="Proton donor/acceptor" evidence="2">
    <location>
        <position position="86"/>
    </location>
</feature>
<organism evidence="5 6">
    <name type="scientific">Liquorilactobacillus vini DSM 20605</name>
    <dbReference type="NCBI Taxonomy" id="1133569"/>
    <lineage>
        <taxon>Bacteria</taxon>
        <taxon>Bacillati</taxon>
        <taxon>Bacillota</taxon>
        <taxon>Bacilli</taxon>
        <taxon>Lactobacillales</taxon>
        <taxon>Lactobacillaceae</taxon>
        <taxon>Liquorilactobacillus</taxon>
    </lineage>
</organism>
<evidence type="ECO:0000256" key="4">
    <source>
        <dbReference type="PIRSR" id="PIRSR613078-3"/>
    </source>
</evidence>
<dbReference type="EMBL" id="AYYX01000105">
    <property type="protein sequence ID" value="KRM83965.1"/>
    <property type="molecule type" value="Genomic_DNA"/>
</dbReference>
<name>A0A0R2BXC2_9LACO</name>
<dbReference type="InterPro" id="IPR013078">
    <property type="entry name" value="His_Pase_superF_clade-1"/>
</dbReference>
<evidence type="ECO:0000256" key="3">
    <source>
        <dbReference type="PIRSR" id="PIRSR613078-2"/>
    </source>
</evidence>
<dbReference type="PANTHER" id="PTHR46517:SF1">
    <property type="entry name" value="FRUCTOSE-2,6-BISPHOSPHATASE TIGAR"/>
    <property type="match status" value="1"/>
</dbReference>
<dbReference type="PATRIC" id="fig|1133569.4.peg.166"/>
<dbReference type="SUPFAM" id="SSF53254">
    <property type="entry name" value="Phosphoglycerate mutase-like"/>
    <property type="match status" value="1"/>
</dbReference>
<evidence type="ECO:0000256" key="2">
    <source>
        <dbReference type="PIRSR" id="PIRSR613078-1"/>
    </source>
</evidence>
<evidence type="ECO:0000313" key="6">
    <source>
        <dbReference type="Proteomes" id="UP000051576"/>
    </source>
</evidence>
<dbReference type="OrthoDB" id="4131070at2"/>
<dbReference type="GO" id="GO:0043456">
    <property type="term" value="P:regulation of pentose-phosphate shunt"/>
    <property type="evidence" value="ECO:0007669"/>
    <property type="project" value="TreeGrafter"/>
</dbReference>
<dbReference type="SMART" id="SM00855">
    <property type="entry name" value="PGAM"/>
    <property type="match status" value="1"/>
</dbReference>
<dbReference type="eggNOG" id="COG0406">
    <property type="taxonomic scope" value="Bacteria"/>
</dbReference>
<gene>
    <name evidence="5" type="ORF">FD21_GL000162</name>
</gene>
<feature type="active site" description="Tele-phosphohistidine intermediate" evidence="2">
    <location>
        <position position="10"/>
    </location>
</feature>
<dbReference type="CDD" id="cd07067">
    <property type="entry name" value="HP_PGM_like"/>
    <property type="match status" value="1"/>
</dbReference>
<reference evidence="5 6" key="1">
    <citation type="journal article" date="2015" name="Genome Announc.">
        <title>Expanding the biotechnology potential of lactobacilli through comparative genomics of 213 strains and associated genera.</title>
        <authorList>
            <person name="Sun Z."/>
            <person name="Harris H.M."/>
            <person name="McCann A."/>
            <person name="Guo C."/>
            <person name="Argimon S."/>
            <person name="Zhang W."/>
            <person name="Yang X."/>
            <person name="Jeffery I.B."/>
            <person name="Cooney J.C."/>
            <person name="Kagawa T.F."/>
            <person name="Liu W."/>
            <person name="Song Y."/>
            <person name="Salvetti E."/>
            <person name="Wrobel A."/>
            <person name="Rasinkangas P."/>
            <person name="Parkhill J."/>
            <person name="Rea M.C."/>
            <person name="O'Sullivan O."/>
            <person name="Ritari J."/>
            <person name="Douillard F.P."/>
            <person name="Paul Ross R."/>
            <person name="Yang R."/>
            <person name="Briner A.E."/>
            <person name="Felis G.E."/>
            <person name="de Vos W.M."/>
            <person name="Barrangou R."/>
            <person name="Klaenhammer T.R."/>
            <person name="Caufield P.W."/>
            <person name="Cui Y."/>
            <person name="Zhang H."/>
            <person name="O'Toole P.W."/>
        </authorList>
    </citation>
    <scope>NUCLEOTIDE SEQUENCE [LARGE SCALE GENOMIC DNA]</scope>
    <source>
        <strain evidence="5 6">DSM 20605</strain>
    </source>
</reference>
<protein>
    <submittedName>
        <fullName evidence="5">Phosphoglycerate mutase</fullName>
    </submittedName>
</protein>
<comment type="caution">
    <text evidence="5">The sequence shown here is derived from an EMBL/GenBank/DDBJ whole genome shotgun (WGS) entry which is preliminary data.</text>
</comment>
<proteinExistence type="predicted"/>
<accession>A0A0R2BXC2</accession>
<dbReference type="InterPro" id="IPR051695">
    <property type="entry name" value="Phosphoglycerate_Mutase"/>
</dbReference>
<feature type="binding site" evidence="3">
    <location>
        <position position="59"/>
    </location>
    <ligand>
        <name>substrate</name>
    </ligand>
</feature>
<dbReference type="InterPro" id="IPR029033">
    <property type="entry name" value="His_PPase_superfam"/>
</dbReference>
<dbReference type="Proteomes" id="UP000051576">
    <property type="component" value="Unassembled WGS sequence"/>
</dbReference>
<sequence>MSFTVYFVRHGQTLLNKFRRMQGWCDSPLTKKGIDDAISAGKHLQNIHFTSIYRSDMTRTARTCQYIIQANQHQLPQPKVLQNFREQGYGYFEGNDSEQTWFMVGAPYNCQSYRQLISKYSIKASRDLMKAADPFKAAENDQEFWQRINGGFESLRQNQKNGDQVLVVSHGTTIRSLVDRFAPQINVIDESPENGSVTKMIIDEDQINVVYYNHYLDEQAY</sequence>
<keyword evidence="1" id="KW-0378">Hydrolase</keyword>
<keyword evidence="6" id="KW-1185">Reference proteome</keyword>
<dbReference type="GO" id="GO:0045820">
    <property type="term" value="P:negative regulation of glycolytic process"/>
    <property type="evidence" value="ECO:0007669"/>
    <property type="project" value="TreeGrafter"/>
</dbReference>
<dbReference type="AlphaFoldDB" id="A0A0R2BXC2"/>
<dbReference type="Gene3D" id="3.40.50.1240">
    <property type="entry name" value="Phosphoglycerate mutase-like"/>
    <property type="match status" value="1"/>
</dbReference>
<feature type="binding site" evidence="3">
    <location>
        <begin position="9"/>
        <end position="16"/>
    </location>
    <ligand>
        <name>substrate</name>
    </ligand>
</feature>
<dbReference type="GO" id="GO:0004331">
    <property type="term" value="F:fructose-2,6-bisphosphate 2-phosphatase activity"/>
    <property type="evidence" value="ECO:0007669"/>
    <property type="project" value="TreeGrafter"/>
</dbReference>
<evidence type="ECO:0000313" key="5">
    <source>
        <dbReference type="EMBL" id="KRM83965.1"/>
    </source>
</evidence>
<dbReference type="Pfam" id="PF00300">
    <property type="entry name" value="His_Phos_1"/>
    <property type="match status" value="1"/>
</dbReference>
<dbReference type="RefSeq" id="WP_010579444.1">
    <property type="nucleotide sequence ID" value="NZ_AHYZ01000008.1"/>
</dbReference>
<evidence type="ECO:0000256" key="1">
    <source>
        <dbReference type="ARBA" id="ARBA00022801"/>
    </source>
</evidence>
<dbReference type="GO" id="GO:0005829">
    <property type="term" value="C:cytosol"/>
    <property type="evidence" value="ECO:0007669"/>
    <property type="project" value="TreeGrafter"/>
</dbReference>